<comment type="caution">
    <text evidence="2">The sequence shown here is derived from an EMBL/GenBank/DDBJ whole genome shotgun (WGS) entry which is preliminary data.</text>
</comment>
<dbReference type="InterPro" id="IPR016883">
    <property type="entry name" value="UCP028431"/>
</dbReference>
<dbReference type="Pfam" id="PF10091">
    <property type="entry name" value="Glycoamylase"/>
    <property type="match status" value="1"/>
</dbReference>
<dbReference type="AlphaFoldDB" id="A0A5J4T4F5"/>
<proteinExistence type="predicted"/>
<organism evidence="2">
    <name type="scientific">termite gut metagenome</name>
    <dbReference type="NCBI Taxonomy" id="433724"/>
    <lineage>
        <taxon>unclassified sequences</taxon>
        <taxon>metagenomes</taxon>
        <taxon>organismal metagenomes</taxon>
    </lineage>
</organism>
<reference evidence="2" key="1">
    <citation type="submission" date="2019-03" db="EMBL/GenBank/DDBJ databases">
        <title>Single cell metagenomics reveals metabolic interactions within the superorganism composed of flagellate Streblomastix strix and complex community of Bacteroidetes bacteria on its surface.</title>
        <authorList>
            <person name="Treitli S.C."/>
            <person name="Kolisko M."/>
            <person name="Husnik F."/>
            <person name="Keeling P."/>
            <person name="Hampl V."/>
        </authorList>
    </citation>
    <scope>NUCLEOTIDE SEQUENCE</scope>
    <source>
        <strain evidence="2">STM</strain>
    </source>
</reference>
<feature type="domain" description="Glycoamylase-like" evidence="1">
    <location>
        <begin position="210"/>
        <end position="424"/>
    </location>
</feature>
<dbReference type="PIRSF" id="PIRSF028431">
    <property type="entry name" value="UCP028431"/>
    <property type="match status" value="1"/>
</dbReference>
<gene>
    <name evidence="2" type="ORF">EZS27_000330</name>
</gene>
<protein>
    <recommendedName>
        <fullName evidence="1">Glycoamylase-like domain-containing protein</fullName>
    </recommendedName>
</protein>
<dbReference type="Gene3D" id="1.50.10.140">
    <property type="match status" value="1"/>
</dbReference>
<dbReference type="EMBL" id="SNRY01000003">
    <property type="protein sequence ID" value="KAA6352380.1"/>
    <property type="molecule type" value="Genomic_DNA"/>
</dbReference>
<evidence type="ECO:0000259" key="1">
    <source>
        <dbReference type="Pfam" id="PF10091"/>
    </source>
</evidence>
<name>A0A5J4T4F5_9ZZZZ</name>
<sequence length="441" mass="51242">MEKFSRLVFLVIFFCCFNTGSFSQNKDAKQISDDELLTLVQKQTFRYFWDFAHPVSGLSRERTNNTRLPDNEVVTFGGSGFGVMALIVGIERGFITREQGVERMLKVLNFLDRDARHYRGIWPHWMHGTTGETVPFSRKDDGADLVETAFMFEGLLAAHQYFIKNNNDERRIRSQINRLWREAEWDFFTRNNENVLFWHWSPNHGWSKAHQIKGHNECHIVYILAASSPTYPIKTSVYHEGWANSNTFANGKEYYGIKLPLGTDFGGPLFFTHYSYMGLDPRGLEDRYANYWEQMVNHTLINRQYCIENPNNYKGYGNKCWGLTASDGNKGYSAHSPQNDPGVITPTAAISSIPYTPEYSMQAMRYFYYELGDKLWGEYGFKDAFNLTKDWFAESYISIDQGPIIVMIENYRTQLIWNLFMSHPDIQNGLKKLGFKSPHLK</sequence>
<evidence type="ECO:0000313" key="2">
    <source>
        <dbReference type="EMBL" id="KAA6352380.1"/>
    </source>
</evidence>
<dbReference type="InterPro" id="IPR019282">
    <property type="entry name" value="Glycoamylase-like_cons_dom"/>
</dbReference>
<accession>A0A5J4T4F5</accession>